<name>A0AAV1IEY4_9CHLO</name>
<gene>
    <name evidence="2" type="ORF">CVIRNUC_008433</name>
</gene>
<keyword evidence="3" id="KW-1185">Reference proteome</keyword>
<protein>
    <recommendedName>
        <fullName evidence="4">Secreted protein</fullName>
    </recommendedName>
</protein>
<keyword evidence="1" id="KW-0812">Transmembrane</keyword>
<sequence length="101" mass="11211">MSCCHSTLPWIWADSQRAMGTRVNAASCGFLFWVCCVCHVQIHLSSGYGLFGRMPLHSFKLLLGLPCIHTHSGPAYCCCPDNVQWLPRNTSDIEGMRAPVN</sequence>
<keyword evidence="1" id="KW-0472">Membrane</keyword>
<dbReference type="AlphaFoldDB" id="A0AAV1IEY4"/>
<evidence type="ECO:0000313" key="2">
    <source>
        <dbReference type="EMBL" id="CAK0785227.1"/>
    </source>
</evidence>
<evidence type="ECO:0000256" key="1">
    <source>
        <dbReference type="SAM" id="Phobius"/>
    </source>
</evidence>
<dbReference type="Proteomes" id="UP001314263">
    <property type="component" value="Unassembled WGS sequence"/>
</dbReference>
<accession>A0AAV1IEY4</accession>
<feature type="transmembrane region" description="Helical" evidence="1">
    <location>
        <begin position="30"/>
        <end position="51"/>
    </location>
</feature>
<evidence type="ECO:0008006" key="4">
    <source>
        <dbReference type="Google" id="ProtNLM"/>
    </source>
</evidence>
<reference evidence="2 3" key="1">
    <citation type="submission" date="2023-10" db="EMBL/GenBank/DDBJ databases">
        <authorList>
            <person name="Maclean D."/>
            <person name="Macfadyen A."/>
        </authorList>
    </citation>
    <scope>NUCLEOTIDE SEQUENCE [LARGE SCALE GENOMIC DNA]</scope>
</reference>
<keyword evidence="1" id="KW-1133">Transmembrane helix</keyword>
<organism evidence="2 3">
    <name type="scientific">Coccomyxa viridis</name>
    <dbReference type="NCBI Taxonomy" id="1274662"/>
    <lineage>
        <taxon>Eukaryota</taxon>
        <taxon>Viridiplantae</taxon>
        <taxon>Chlorophyta</taxon>
        <taxon>core chlorophytes</taxon>
        <taxon>Trebouxiophyceae</taxon>
        <taxon>Trebouxiophyceae incertae sedis</taxon>
        <taxon>Coccomyxaceae</taxon>
        <taxon>Coccomyxa</taxon>
    </lineage>
</organism>
<comment type="caution">
    <text evidence="2">The sequence shown here is derived from an EMBL/GenBank/DDBJ whole genome shotgun (WGS) entry which is preliminary data.</text>
</comment>
<dbReference type="EMBL" id="CAUYUE010000012">
    <property type="protein sequence ID" value="CAK0785227.1"/>
    <property type="molecule type" value="Genomic_DNA"/>
</dbReference>
<proteinExistence type="predicted"/>
<evidence type="ECO:0000313" key="3">
    <source>
        <dbReference type="Proteomes" id="UP001314263"/>
    </source>
</evidence>